<dbReference type="SUPFAM" id="SSF48452">
    <property type="entry name" value="TPR-like"/>
    <property type="match status" value="1"/>
</dbReference>
<dbReference type="InterPro" id="IPR033646">
    <property type="entry name" value="CLU-central"/>
</dbReference>
<proteinExistence type="predicted"/>
<dbReference type="PANTHER" id="PTHR12601">
    <property type="entry name" value="EUKARYOTIC TRANSLATION INITIATION FACTOR 3 SUBUNIT EIF-3"/>
    <property type="match status" value="1"/>
</dbReference>
<dbReference type="CDD" id="cd15466">
    <property type="entry name" value="CLU-central"/>
    <property type="match status" value="1"/>
</dbReference>
<dbReference type="InterPro" id="IPR011990">
    <property type="entry name" value="TPR-like_helical_dom_sf"/>
</dbReference>
<name>A0A4P9ZH36_9ASCO</name>
<dbReference type="Pfam" id="PF12807">
    <property type="entry name" value="eIF3_p135"/>
    <property type="match status" value="1"/>
</dbReference>
<dbReference type="InterPro" id="IPR025697">
    <property type="entry name" value="CLU_dom"/>
</dbReference>
<dbReference type="InterPro" id="IPR027523">
    <property type="entry name" value="CLU_prot"/>
</dbReference>
<dbReference type="Proteomes" id="UP000268321">
    <property type="component" value="Unassembled WGS sequence"/>
</dbReference>
<evidence type="ECO:0000256" key="1">
    <source>
        <dbReference type="ARBA" id="ARBA00022490"/>
    </source>
</evidence>
<organism evidence="4 5">
    <name type="scientific">Metschnikowia bicuspidata</name>
    <dbReference type="NCBI Taxonomy" id="27322"/>
    <lineage>
        <taxon>Eukaryota</taxon>
        <taxon>Fungi</taxon>
        <taxon>Dikarya</taxon>
        <taxon>Ascomycota</taxon>
        <taxon>Saccharomycotina</taxon>
        <taxon>Pichiomycetes</taxon>
        <taxon>Metschnikowiaceae</taxon>
        <taxon>Metschnikowia</taxon>
    </lineage>
</organism>
<feature type="compositionally biased region" description="Basic and acidic residues" evidence="2">
    <location>
        <begin position="143"/>
        <end position="155"/>
    </location>
</feature>
<dbReference type="SUPFAM" id="SSF103107">
    <property type="entry name" value="Hypothetical protein c14orf129, hspc210"/>
    <property type="match status" value="1"/>
</dbReference>
<dbReference type="GO" id="GO:0048312">
    <property type="term" value="P:intracellular distribution of mitochondria"/>
    <property type="evidence" value="ECO:0007669"/>
    <property type="project" value="TreeGrafter"/>
</dbReference>
<gene>
    <name evidence="4" type="ORF">METBISCDRAFT_25674</name>
</gene>
<dbReference type="Pfam" id="PF13236">
    <property type="entry name" value="CLU"/>
    <property type="match status" value="2"/>
</dbReference>
<dbReference type="InterPro" id="IPR028275">
    <property type="entry name" value="CLU_N"/>
</dbReference>
<feature type="region of interest" description="Disordered" evidence="2">
    <location>
        <begin position="713"/>
        <end position="739"/>
    </location>
</feature>
<sequence>MADASENGSIRLTIHLAQCFDAGVDFVESVHARGDSIADIKEALAATSQLNQVTNYELVHEGRKLTQLFDDVTTLDEIFCDAANATVTMVERAYSLKAVYDHLRRFRENIGLSFVDYAYRAFGVGVGASNFSSVGLKDVDTRSAVDKKSSGEKDGASAPEAVGHSEEELSHIKEHATVAFGGALASQFANDSQSVLSKWTLPIRSLTLSQWNPVPPPRRLKGDLLYLTLSTLENETFVITCHVSGFYVSRISNTNFNPAVKVSDKGFAHKHYVLYNLVSALSLKFCAALSANKAVLHEATQFPESYLIPSQVVTRFPWVVSQKQVDQQIVPDFSRVQLPVYANGTDGTDVVKDWNEEYQAIKDFPREQFSERLLRDKLLNKCIQEFNQTATATAMDIVHGNLVPLNPNEEPRKHIYLRNNIFYSFGANAILNRCDGGGAHTLLSCVVDYLGERVVCQAPVPGIFNEQLDSEGQPVEKVAYGYAQEKDTIVVDTAMGESMRHIADVFHLKSHPVTLESGSTTGCDELVVSKSTKGIRGTDSRNYVIDLYRTTPLDVAFLDAHYDDSETSYPHKEASMRHELVEEWFKRRSTAIFKAKADDLEQNGGSVCGEKSQIAIPYEEIVFNPDTFAGTRDSDADASTVREISGLVTKHMIPECLDDVSKNSVPVDGIQLTEFLHKFGINMRYLGCVAGEALRHIGEFKAQVERDVAANRQAMTEKTDTEKEKEETEIDEKTDEKGEPSAAKLYPVVANLTALHNLAVQEIVVRAAKHVLRKQGLRVPPSLKSHFVAHFHNCVLGSDVTSTPSVAVEPELKAFFSDEQMSFVELDTHKAKLLIETEAYARFRYTLADNWLQDIKRPQAMRELALRFGIQWKAQEYCFNKAALAEQSASEPVETVHEPAPLKGRKKKHAAVPTPVRATRTTTFVADDVVAFVPVIKDSSYRCALVDEVFETAKQQLQQGNKDVGLSLCSELVSFYQQIYGDVHVETADFYSSLAHLYAENDMAAEACIVARKAVVLNERLRGIDSFETANAYVKASYYEALNKDSYNSFLLNAKVFAVWNSIYGAGHPNNLNIFSNCGLMLENFKLYAEARTLYEQALNASIAINGELSDISAVLRFRLGVFLCKRSLFEEAMAEFSVAARLFGELVGPDDQLTRESAKFFSSIRGYFEYQKQERERKSAPKPVLSKKAVRWGHGLRAGKRGKSGAVAVNPELALKSVDEILRFIEGDGK</sequence>
<dbReference type="PROSITE" id="PS51823">
    <property type="entry name" value="CLU"/>
    <property type="match status" value="1"/>
</dbReference>
<evidence type="ECO:0000256" key="2">
    <source>
        <dbReference type="SAM" id="MobiDB-lite"/>
    </source>
</evidence>
<dbReference type="GO" id="GO:0005737">
    <property type="term" value="C:cytoplasm"/>
    <property type="evidence" value="ECO:0007669"/>
    <property type="project" value="TreeGrafter"/>
</dbReference>
<evidence type="ECO:0000313" key="4">
    <source>
        <dbReference type="EMBL" id="RKP32437.1"/>
    </source>
</evidence>
<evidence type="ECO:0000313" key="5">
    <source>
        <dbReference type="Proteomes" id="UP000268321"/>
    </source>
</evidence>
<dbReference type="Pfam" id="PF15044">
    <property type="entry name" value="CLU_N"/>
    <property type="match status" value="1"/>
</dbReference>
<dbReference type="EMBL" id="ML004431">
    <property type="protein sequence ID" value="RKP32437.1"/>
    <property type="molecule type" value="Genomic_DNA"/>
</dbReference>
<dbReference type="AlphaFoldDB" id="A0A4P9ZH36"/>
<keyword evidence="1" id="KW-0963">Cytoplasm</keyword>
<reference evidence="5" key="1">
    <citation type="journal article" date="2018" name="Nat. Microbiol.">
        <title>Leveraging single-cell genomics to expand the fungal tree of life.</title>
        <authorList>
            <person name="Ahrendt S.R."/>
            <person name="Quandt C.A."/>
            <person name="Ciobanu D."/>
            <person name="Clum A."/>
            <person name="Salamov A."/>
            <person name="Andreopoulos B."/>
            <person name="Cheng J.F."/>
            <person name="Woyke T."/>
            <person name="Pelin A."/>
            <person name="Henrissat B."/>
            <person name="Reynolds N.K."/>
            <person name="Benny G.L."/>
            <person name="Smith M.E."/>
            <person name="James T.Y."/>
            <person name="Grigoriev I.V."/>
        </authorList>
    </citation>
    <scope>NUCLEOTIDE SEQUENCE [LARGE SCALE GENOMIC DNA]</scope>
    <source>
        <strain evidence="5">Baker2002</strain>
    </source>
</reference>
<evidence type="ECO:0000259" key="3">
    <source>
        <dbReference type="PROSITE" id="PS51823"/>
    </source>
</evidence>
<dbReference type="PANTHER" id="PTHR12601:SF6">
    <property type="entry name" value="CLUSTERED MITOCHONDRIA PROTEIN HOMOLOG"/>
    <property type="match status" value="1"/>
</dbReference>
<feature type="domain" description="Clu" evidence="3">
    <location>
        <begin position="327"/>
        <end position="558"/>
    </location>
</feature>
<accession>A0A4P9ZH36</accession>
<feature type="region of interest" description="Disordered" evidence="2">
    <location>
        <begin position="143"/>
        <end position="166"/>
    </location>
</feature>
<dbReference type="InterPro" id="IPR023231">
    <property type="entry name" value="GSKIP_dom_sf"/>
</dbReference>
<protein>
    <submittedName>
        <fullName evidence="4">Protein TIF31</fullName>
    </submittedName>
</protein>
<feature type="compositionally biased region" description="Basic and acidic residues" evidence="2">
    <location>
        <begin position="713"/>
        <end position="726"/>
    </location>
</feature>
<dbReference type="GO" id="GO:0003729">
    <property type="term" value="F:mRNA binding"/>
    <property type="evidence" value="ECO:0007669"/>
    <property type="project" value="TreeGrafter"/>
</dbReference>
<dbReference type="Gene3D" id="1.25.40.10">
    <property type="entry name" value="Tetratricopeptide repeat domain"/>
    <property type="match status" value="2"/>
</dbReference>
<keyword evidence="5" id="KW-1185">Reference proteome</keyword>
<dbReference type="OrthoDB" id="1414216at2759"/>